<accession>A0ABC8RTX5</accession>
<dbReference type="EMBL" id="CAUOFW020001580">
    <property type="protein sequence ID" value="CAK9146454.1"/>
    <property type="molecule type" value="Genomic_DNA"/>
</dbReference>
<dbReference type="Proteomes" id="UP001642360">
    <property type="component" value="Unassembled WGS sequence"/>
</dbReference>
<name>A0ABC8RTX5_9AQUA</name>
<proteinExistence type="predicted"/>
<comment type="caution">
    <text evidence="1">The sequence shown here is derived from an EMBL/GenBank/DDBJ whole genome shotgun (WGS) entry which is preliminary data.</text>
</comment>
<dbReference type="AlphaFoldDB" id="A0ABC8RTX5"/>
<evidence type="ECO:0000313" key="2">
    <source>
        <dbReference type="Proteomes" id="UP001642360"/>
    </source>
</evidence>
<keyword evidence="2" id="KW-1185">Reference proteome</keyword>
<reference evidence="1 2" key="1">
    <citation type="submission" date="2024-02" db="EMBL/GenBank/DDBJ databases">
        <authorList>
            <person name="Vignale AGUSTIN F."/>
            <person name="Sosa J E."/>
            <person name="Modenutti C."/>
        </authorList>
    </citation>
    <scope>NUCLEOTIDE SEQUENCE [LARGE SCALE GENOMIC DNA]</scope>
</reference>
<sequence>MVREFVVGRDELGVFEEAGFIINPRADGKPPGEQKEAFRHSWLGLQRCNLQVRGRRLCRIGREESMLSWLFLCPGCLPR</sequence>
<gene>
    <name evidence="1" type="ORF">ILEXP_LOCUS14302</name>
</gene>
<organism evidence="1 2">
    <name type="scientific">Ilex paraguariensis</name>
    <name type="common">yerba mate</name>
    <dbReference type="NCBI Taxonomy" id="185542"/>
    <lineage>
        <taxon>Eukaryota</taxon>
        <taxon>Viridiplantae</taxon>
        <taxon>Streptophyta</taxon>
        <taxon>Embryophyta</taxon>
        <taxon>Tracheophyta</taxon>
        <taxon>Spermatophyta</taxon>
        <taxon>Magnoliopsida</taxon>
        <taxon>eudicotyledons</taxon>
        <taxon>Gunneridae</taxon>
        <taxon>Pentapetalae</taxon>
        <taxon>asterids</taxon>
        <taxon>campanulids</taxon>
        <taxon>Aquifoliales</taxon>
        <taxon>Aquifoliaceae</taxon>
        <taxon>Ilex</taxon>
    </lineage>
</organism>
<evidence type="ECO:0000313" key="1">
    <source>
        <dbReference type="EMBL" id="CAK9146454.1"/>
    </source>
</evidence>
<protein>
    <submittedName>
        <fullName evidence="1">Uncharacterized protein</fullName>
    </submittedName>
</protein>